<gene>
    <name evidence="4" type="ORF">LNN31_06070</name>
</gene>
<name>A0ABY6HHG9_9FIRM</name>
<keyword evidence="5" id="KW-1185">Reference proteome</keyword>
<dbReference type="Proteomes" id="UP001163550">
    <property type="component" value="Chromosome"/>
</dbReference>
<organism evidence="4 5">
    <name type="scientific">Acetobacterium wieringae</name>
    <dbReference type="NCBI Taxonomy" id="52694"/>
    <lineage>
        <taxon>Bacteria</taxon>
        <taxon>Bacillati</taxon>
        <taxon>Bacillota</taxon>
        <taxon>Clostridia</taxon>
        <taxon>Eubacteriales</taxon>
        <taxon>Eubacteriaceae</taxon>
        <taxon>Acetobacterium</taxon>
    </lineage>
</organism>
<dbReference type="PANTHER" id="PTHR10566:SF113">
    <property type="entry name" value="PROTEIN ACTIVITY OF BC1 COMPLEX KINASE 7, CHLOROPLASTIC"/>
    <property type="match status" value="1"/>
</dbReference>
<dbReference type="InterPro" id="IPR011009">
    <property type="entry name" value="Kinase-like_dom_sf"/>
</dbReference>
<dbReference type="EMBL" id="CP087994">
    <property type="protein sequence ID" value="UYO63981.1"/>
    <property type="molecule type" value="Genomic_DNA"/>
</dbReference>
<comment type="similarity">
    <text evidence="1">Belongs to the protein kinase superfamily. ADCK protein kinase family.</text>
</comment>
<proteinExistence type="inferred from homology"/>
<accession>A0ABY6HHG9</accession>
<evidence type="ECO:0000256" key="2">
    <source>
        <dbReference type="SAM" id="Phobius"/>
    </source>
</evidence>
<dbReference type="SUPFAM" id="SSF56112">
    <property type="entry name" value="Protein kinase-like (PK-like)"/>
    <property type="match status" value="1"/>
</dbReference>
<evidence type="ECO:0000256" key="1">
    <source>
        <dbReference type="ARBA" id="ARBA00009670"/>
    </source>
</evidence>
<keyword evidence="2" id="KW-0472">Membrane</keyword>
<dbReference type="Pfam" id="PF03109">
    <property type="entry name" value="ABC1"/>
    <property type="match status" value="1"/>
</dbReference>
<sequence length="524" mass="59050">MESENEKQSYRVLQIAKILKRNDFLHDMAPQKLRIILEELGPTYIKLGQIMSMRPDLIPNDYCEELIYLRSEVSSMPYSQVEKIIQEEFGIKSSRQIFISIETKPLGSASIAQVHRAVLKDGTSVVIKVQRPGIRIKMQNDVEILKKAVVLLKLKPDLGNPLDYKTILEELWLMAQQEMDFLIEASHLDEFKRLNSEVLYIDCPKAEKSLTTSRILVMEYIDGVPISGTQELLDLGYDLNEIAVKLAESYSKQILDDGFFHADPHPGNISVKDGKIIWLDFGMMGRLSVREKELLTMAVSAIQREDVSQLKNVVLSMGVFRKKINHPELYNDIDSLINKYAAMDFSSMNLGTIIMEIVNVAVRHQIGMPQGITMLSRGLITIEGVLAKTDPELNFAMVASIHMLGKTRDWQKEFKGLCLTAVAFLKKGIDIPLYITDILKMTVKGQTKINLEITGSEEPLRKIDQMIDKLNTAIICSALLIGSSLICTTNMEFKMLGIPVLGGIGFFLAIILGTWLVVRILKSE</sequence>
<evidence type="ECO:0000313" key="4">
    <source>
        <dbReference type="EMBL" id="UYO63981.1"/>
    </source>
</evidence>
<protein>
    <submittedName>
        <fullName evidence="4">AarF/UbiB family protein</fullName>
    </submittedName>
</protein>
<dbReference type="RefSeq" id="WP_263993070.1">
    <property type="nucleotide sequence ID" value="NZ_CP087994.1"/>
</dbReference>
<dbReference type="PANTHER" id="PTHR10566">
    <property type="entry name" value="CHAPERONE-ACTIVITY OF BC1 COMPLEX CABC1 -RELATED"/>
    <property type="match status" value="1"/>
</dbReference>
<keyword evidence="2" id="KW-1133">Transmembrane helix</keyword>
<dbReference type="CDD" id="cd05121">
    <property type="entry name" value="ABC1_ADCK3-like"/>
    <property type="match status" value="1"/>
</dbReference>
<feature type="domain" description="ABC1 atypical kinase-like" evidence="3">
    <location>
        <begin position="69"/>
        <end position="313"/>
    </location>
</feature>
<dbReference type="InterPro" id="IPR004147">
    <property type="entry name" value="ABC1_dom"/>
</dbReference>
<evidence type="ECO:0000259" key="3">
    <source>
        <dbReference type="Pfam" id="PF03109"/>
    </source>
</evidence>
<evidence type="ECO:0000313" key="5">
    <source>
        <dbReference type="Proteomes" id="UP001163550"/>
    </source>
</evidence>
<feature type="transmembrane region" description="Helical" evidence="2">
    <location>
        <begin position="497"/>
        <end position="518"/>
    </location>
</feature>
<keyword evidence="2" id="KW-0812">Transmembrane</keyword>
<dbReference type="InterPro" id="IPR050154">
    <property type="entry name" value="UbiB_kinase"/>
</dbReference>
<reference evidence="4" key="1">
    <citation type="submission" date="2021-11" db="EMBL/GenBank/DDBJ databases">
        <title>Isoprene-degrading acetogen.</title>
        <authorList>
            <person name="Yang Y."/>
            <person name="Jin H."/>
            <person name="Yan J."/>
        </authorList>
    </citation>
    <scope>NUCLEOTIDE SEQUENCE</scope>
    <source>
        <strain evidence="4">Berkeley</strain>
    </source>
</reference>